<proteinExistence type="predicted"/>
<evidence type="ECO:0000313" key="2">
    <source>
        <dbReference type="Proteomes" id="UP000683925"/>
    </source>
</evidence>
<accession>A0A8S1YQL1</accession>
<sequence length="60" mass="7161">MQLKSNLICSNIDEFFPTQQILFIKYQIQHELTRHLNCFPYALQGIIITYPQFKQLETLS</sequence>
<organism evidence="1 2">
    <name type="scientific">Paramecium octaurelia</name>
    <dbReference type="NCBI Taxonomy" id="43137"/>
    <lineage>
        <taxon>Eukaryota</taxon>
        <taxon>Sar</taxon>
        <taxon>Alveolata</taxon>
        <taxon>Ciliophora</taxon>
        <taxon>Intramacronucleata</taxon>
        <taxon>Oligohymenophorea</taxon>
        <taxon>Peniculida</taxon>
        <taxon>Parameciidae</taxon>
        <taxon>Paramecium</taxon>
    </lineage>
</organism>
<keyword evidence="2" id="KW-1185">Reference proteome</keyword>
<reference evidence="1" key="1">
    <citation type="submission" date="2021-01" db="EMBL/GenBank/DDBJ databases">
        <authorList>
            <consortium name="Genoscope - CEA"/>
            <person name="William W."/>
        </authorList>
    </citation>
    <scope>NUCLEOTIDE SEQUENCE</scope>
</reference>
<comment type="caution">
    <text evidence="1">The sequence shown here is derived from an EMBL/GenBank/DDBJ whole genome shotgun (WGS) entry which is preliminary data.</text>
</comment>
<evidence type="ECO:0000313" key="1">
    <source>
        <dbReference type="EMBL" id="CAD8214372.1"/>
    </source>
</evidence>
<dbReference type="AlphaFoldDB" id="A0A8S1YQL1"/>
<name>A0A8S1YQL1_PAROT</name>
<dbReference type="Proteomes" id="UP000683925">
    <property type="component" value="Unassembled WGS sequence"/>
</dbReference>
<gene>
    <name evidence="1" type="ORF">POCTA_138.1.T1750017</name>
</gene>
<dbReference type="EMBL" id="CAJJDP010000179">
    <property type="protein sequence ID" value="CAD8214372.1"/>
    <property type="molecule type" value="Genomic_DNA"/>
</dbReference>
<protein>
    <submittedName>
        <fullName evidence="1">Uncharacterized protein</fullName>
    </submittedName>
</protein>